<dbReference type="RefSeq" id="WP_179665390.1">
    <property type="nucleotide sequence ID" value="NZ_JACCBG010000001.1"/>
</dbReference>
<comment type="caution">
    <text evidence="2">The sequence shown here is derived from an EMBL/GenBank/DDBJ whole genome shotgun (WGS) entry which is preliminary data.</text>
</comment>
<evidence type="ECO:0008006" key="4">
    <source>
        <dbReference type="Google" id="ProtNLM"/>
    </source>
</evidence>
<reference evidence="2 3" key="1">
    <citation type="submission" date="2020-07" db="EMBL/GenBank/DDBJ databases">
        <title>Sequencing the genomes of 1000 actinobacteria strains.</title>
        <authorList>
            <person name="Klenk H.-P."/>
        </authorList>
    </citation>
    <scope>NUCLEOTIDE SEQUENCE [LARGE SCALE GENOMIC DNA]</scope>
    <source>
        <strain evidence="2 3">DSM 21350</strain>
    </source>
</reference>
<proteinExistence type="predicted"/>
<sequence>MVRALLEIGLEVNDLKDAFSTIAAEGARLASSYAPHRSGTLAGDVRGNRARSSAHVAAGRASVPYAGPINYGWAKHHIAANGFMQRADKAWQPFALKRLEQEINAQITRRGLR</sequence>
<gene>
    <name evidence="1" type="ORF">BJZ21_004015</name>
    <name evidence="2" type="ORF">BJZ21_004084</name>
</gene>
<accession>A0A7Y9JD55</accession>
<evidence type="ECO:0000313" key="2">
    <source>
        <dbReference type="EMBL" id="NYD44001.1"/>
    </source>
</evidence>
<keyword evidence="3" id="KW-1185">Reference proteome</keyword>
<organism evidence="2 3">
    <name type="scientific">Nocardioides panaciterrulae</name>
    <dbReference type="NCBI Taxonomy" id="661492"/>
    <lineage>
        <taxon>Bacteria</taxon>
        <taxon>Bacillati</taxon>
        <taxon>Actinomycetota</taxon>
        <taxon>Actinomycetes</taxon>
        <taxon>Propionibacteriales</taxon>
        <taxon>Nocardioidaceae</taxon>
        <taxon>Nocardioides</taxon>
    </lineage>
</organism>
<dbReference type="EMBL" id="JACCBG010000001">
    <property type="protein sequence ID" value="NYD44001.1"/>
    <property type="molecule type" value="Genomic_DNA"/>
</dbReference>
<evidence type="ECO:0000313" key="3">
    <source>
        <dbReference type="Proteomes" id="UP000535511"/>
    </source>
</evidence>
<dbReference type="AlphaFoldDB" id="A0A7Y9JD55"/>
<evidence type="ECO:0000313" key="1">
    <source>
        <dbReference type="EMBL" id="NYD43932.1"/>
    </source>
</evidence>
<name>A0A7Y9JD55_9ACTN</name>
<protein>
    <recommendedName>
        <fullName evidence="4">HK97 gp10 family phage protein</fullName>
    </recommendedName>
</protein>
<dbReference type="EMBL" id="JACCBG010000001">
    <property type="protein sequence ID" value="NYD43932.1"/>
    <property type="molecule type" value="Genomic_DNA"/>
</dbReference>
<dbReference type="Proteomes" id="UP000535511">
    <property type="component" value="Unassembled WGS sequence"/>
</dbReference>